<protein>
    <submittedName>
        <fullName evidence="1">Rid family hydrolase</fullName>
    </submittedName>
</protein>
<sequence>MKNMTKKPEAVWPDGTPKPLMPYTPAIKAGGWLFVSGHLASDYKTALAPEATSPNPNLGNDMALQSRYLLGNIAKTVAAAGRDINKDAMRIWQWYVSPFPTLEEFKQGNTWPRMTITPYLDERDKFIQEPRPASTGMGVHELLVKDTLIEVDLILADDDGKNIGYPVPEGVPAPLAGYSPAIRRGDWVFLAGEIPVDWQGDFGSSVNLGEPSALAREARVNPYVWYGSEIEKQTEYTLWKLQKTAESAGTSLSRVVKADVYIGDPSDFEGMEKVWKRWFPENPPARCVIPYMGLGGKGSRIEIALTLLANDSELTIETIETDKAPKPFGHEPQAVKAGPFLFFSQQLPCDSDGVLAPGLARNPDFPYYGMPARDQMRYMMKNVAAICEAGGTSLENIVRRACFHDDGKHFAETIEEWAAHFPGLKPCSTTMVLGGPLVVPGAHTLLDLIAWVP</sequence>
<name>A0ABZ2GB09_9GAMM</name>
<dbReference type="Gene3D" id="3.30.1330.40">
    <property type="entry name" value="RutC-like"/>
    <property type="match status" value="3"/>
</dbReference>
<evidence type="ECO:0000313" key="1">
    <source>
        <dbReference type="EMBL" id="WWO39046.1"/>
    </source>
</evidence>
<dbReference type="PANTHER" id="PTHR11803:SF39">
    <property type="entry name" value="2-IMINOBUTANOATE_2-IMINOPROPANOATE DEAMINASE"/>
    <property type="match status" value="1"/>
</dbReference>
<dbReference type="PANTHER" id="PTHR11803">
    <property type="entry name" value="2-IMINOBUTANOATE/2-IMINOPROPANOATE DEAMINASE RIDA"/>
    <property type="match status" value="1"/>
</dbReference>
<dbReference type="Proteomes" id="UP001379444">
    <property type="component" value="Chromosome"/>
</dbReference>
<organism evidence="1 2">
    <name type="scientific">Pectobacterium cacticida</name>
    <dbReference type="NCBI Taxonomy" id="69221"/>
    <lineage>
        <taxon>Bacteria</taxon>
        <taxon>Pseudomonadati</taxon>
        <taxon>Pseudomonadota</taxon>
        <taxon>Gammaproteobacteria</taxon>
        <taxon>Enterobacterales</taxon>
        <taxon>Pectobacteriaceae</taxon>
        <taxon>Pectobacterium</taxon>
    </lineage>
</organism>
<dbReference type="InterPro" id="IPR006175">
    <property type="entry name" value="YjgF/YER057c/UK114"/>
</dbReference>
<dbReference type="CDD" id="cd00448">
    <property type="entry name" value="YjgF_YER057c_UK114_family"/>
    <property type="match status" value="2"/>
</dbReference>
<dbReference type="EMBL" id="CP125967">
    <property type="protein sequence ID" value="WWO39046.1"/>
    <property type="molecule type" value="Genomic_DNA"/>
</dbReference>
<proteinExistence type="predicted"/>
<gene>
    <name evidence="1" type="ORF">QNA12_03180</name>
</gene>
<dbReference type="RefSeq" id="WP_264496955.1">
    <property type="nucleotide sequence ID" value="NZ_CP109947.1"/>
</dbReference>
<keyword evidence="2" id="KW-1185">Reference proteome</keyword>
<reference evidence="1 2" key="1">
    <citation type="journal article" date="2024" name="Front. Plant Sci.">
        <title>Comprehensive phenomic and genomic studies of the species, Pectobacterium cacticida and proposal for reclassification as Alcorniella cacticida comb. nov.</title>
        <authorList>
            <person name="Jonca J."/>
            <person name="Pirhonen M."/>
            <person name="Waleron M.M."/>
            <person name="Gawor J."/>
            <person name="Mrozik A."/>
            <person name="Smoktunowicz M."/>
            <person name="Waleron K."/>
            <person name="Waleron M."/>
        </authorList>
    </citation>
    <scope>NUCLEOTIDE SEQUENCE [LARGE SCALE GENOMIC DNA]</scope>
    <source>
        <strain evidence="1 2">DPMP6</strain>
    </source>
</reference>
<keyword evidence="1" id="KW-0378">Hydrolase</keyword>
<evidence type="ECO:0000313" key="2">
    <source>
        <dbReference type="Proteomes" id="UP001379444"/>
    </source>
</evidence>
<accession>A0ABZ2GB09</accession>
<dbReference type="GO" id="GO:0016787">
    <property type="term" value="F:hydrolase activity"/>
    <property type="evidence" value="ECO:0007669"/>
    <property type="project" value="UniProtKB-KW"/>
</dbReference>
<dbReference type="Pfam" id="PF01042">
    <property type="entry name" value="Ribonuc_L-PSP"/>
    <property type="match status" value="2"/>
</dbReference>
<dbReference type="InterPro" id="IPR035959">
    <property type="entry name" value="RutC-like_sf"/>
</dbReference>
<dbReference type="SUPFAM" id="SSF55298">
    <property type="entry name" value="YjgF-like"/>
    <property type="match status" value="3"/>
</dbReference>